<dbReference type="EMBL" id="QXQB01000002">
    <property type="protein sequence ID" value="RJX40408.1"/>
    <property type="molecule type" value="Genomic_DNA"/>
</dbReference>
<evidence type="ECO:0000256" key="2">
    <source>
        <dbReference type="ARBA" id="ARBA00008814"/>
    </source>
</evidence>
<evidence type="ECO:0000259" key="6">
    <source>
        <dbReference type="PROSITE" id="PS50983"/>
    </source>
</evidence>
<protein>
    <submittedName>
        <fullName evidence="7">ABC transporter substrate-binding protein</fullName>
    </submittedName>
</protein>
<feature type="domain" description="Fe/B12 periplasmic-binding" evidence="6">
    <location>
        <begin position="64"/>
        <end position="321"/>
    </location>
</feature>
<evidence type="ECO:0000256" key="5">
    <source>
        <dbReference type="SAM" id="SignalP"/>
    </source>
</evidence>
<evidence type="ECO:0000256" key="3">
    <source>
        <dbReference type="ARBA" id="ARBA00022448"/>
    </source>
</evidence>
<dbReference type="Pfam" id="PF01497">
    <property type="entry name" value="Peripla_BP_2"/>
    <property type="match status" value="1"/>
</dbReference>
<gene>
    <name evidence="7" type="ORF">D3P09_10775</name>
</gene>
<comment type="similarity">
    <text evidence="2">Belongs to the bacterial solute-binding protein 8 family.</text>
</comment>
<dbReference type="GO" id="GO:0030288">
    <property type="term" value="C:outer membrane-bounded periplasmic space"/>
    <property type="evidence" value="ECO:0007669"/>
    <property type="project" value="TreeGrafter"/>
</dbReference>
<dbReference type="PROSITE" id="PS50983">
    <property type="entry name" value="FE_B12_PBP"/>
    <property type="match status" value="1"/>
</dbReference>
<keyword evidence="8" id="KW-1185">Reference proteome</keyword>
<evidence type="ECO:0000313" key="8">
    <source>
        <dbReference type="Proteomes" id="UP000267798"/>
    </source>
</evidence>
<dbReference type="PANTHER" id="PTHR30532:SF26">
    <property type="entry name" value="IRON(3+)-HYDROXAMATE-BINDING PROTEIN FHUD"/>
    <property type="match status" value="1"/>
</dbReference>
<dbReference type="GO" id="GO:1901678">
    <property type="term" value="P:iron coordination entity transport"/>
    <property type="evidence" value="ECO:0007669"/>
    <property type="project" value="UniProtKB-ARBA"/>
</dbReference>
<dbReference type="Gene3D" id="3.40.50.1980">
    <property type="entry name" value="Nitrogenase molybdenum iron protein domain"/>
    <property type="match status" value="2"/>
</dbReference>
<dbReference type="OrthoDB" id="2660924at2"/>
<sequence length="321" mass="34722">MMAALAALALSACGNTANTNSVNKPSATPVTTDGEKVVGTEEASKVRMFKDWTGHDVEVPSNPERIIFHSETTGDLLALDVMPVGILGQSIKGSSFEDRMANAEDVGFPINVEKALELNTDLIIFANSDEAQYEQLSKVAPTVTFDSFAPLPERLTTLGKLLGKEKEAQEWLDNYKQQETGMWKSLHEIGVGGEETASVITFYPGNRLFVMLAAGLPQLLYSEGGFKMTEPISSAMSEGVGFVEISMEKLAEFAGDRIFVLTPESEEAQADTKALLDSALWSGLPAVKNGYVYELPINKASSDATSREWLVGELPKLMAKS</sequence>
<proteinExistence type="inferred from homology"/>
<organism evidence="7 8">
    <name type="scientific">Paenibacillus pinisoli</name>
    <dbReference type="NCBI Taxonomy" id="1276110"/>
    <lineage>
        <taxon>Bacteria</taxon>
        <taxon>Bacillati</taxon>
        <taxon>Bacillota</taxon>
        <taxon>Bacilli</taxon>
        <taxon>Bacillales</taxon>
        <taxon>Paenibacillaceae</taxon>
        <taxon>Paenibacillus</taxon>
    </lineage>
</organism>
<evidence type="ECO:0000313" key="7">
    <source>
        <dbReference type="EMBL" id="RJX40408.1"/>
    </source>
</evidence>
<dbReference type="AlphaFoldDB" id="A0A3A6PM23"/>
<dbReference type="InterPro" id="IPR002491">
    <property type="entry name" value="ABC_transptr_periplasmic_BD"/>
</dbReference>
<reference evidence="7 8" key="1">
    <citation type="submission" date="2018-09" db="EMBL/GenBank/DDBJ databases">
        <title>Paenibacillus aracenensis nov. sp. isolated from a cave in southern Spain.</title>
        <authorList>
            <person name="Jurado V."/>
            <person name="Gutierrez-Patricio S."/>
            <person name="Gonzalez-Pimentel J.L."/>
            <person name="Miller A.Z."/>
            <person name="Laiz L."/>
            <person name="Saiz-Jimenez C."/>
        </authorList>
    </citation>
    <scope>NUCLEOTIDE SEQUENCE [LARGE SCALE GENOMIC DNA]</scope>
    <source>
        <strain evidence="7 8">JCM 19203</strain>
    </source>
</reference>
<dbReference type="PANTHER" id="PTHR30532">
    <property type="entry name" value="IRON III DICITRATE-BINDING PERIPLASMIC PROTEIN"/>
    <property type="match status" value="1"/>
</dbReference>
<dbReference type="Proteomes" id="UP000267798">
    <property type="component" value="Unassembled WGS sequence"/>
</dbReference>
<comment type="subcellular location">
    <subcellularLocation>
        <location evidence="1">Cell envelope</location>
    </subcellularLocation>
</comment>
<evidence type="ECO:0000256" key="1">
    <source>
        <dbReference type="ARBA" id="ARBA00004196"/>
    </source>
</evidence>
<evidence type="ECO:0000256" key="4">
    <source>
        <dbReference type="ARBA" id="ARBA00022729"/>
    </source>
</evidence>
<feature type="chain" id="PRO_5039090933" evidence="5">
    <location>
        <begin position="18"/>
        <end position="321"/>
    </location>
</feature>
<keyword evidence="4 5" id="KW-0732">Signal</keyword>
<dbReference type="SUPFAM" id="SSF53807">
    <property type="entry name" value="Helical backbone' metal receptor"/>
    <property type="match status" value="1"/>
</dbReference>
<comment type="caution">
    <text evidence="7">The sequence shown here is derived from an EMBL/GenBank/DDBJ whole genome shotgun (WGS) entry which is preliminary data.</text>
</comment>
<dbReference type="InterPro" id="IPR051313">
    <property type="entry name" value="Bact_iron-sidero_bind"/>
</dbReference>
<keyword evidence="3" id="KW-0813">Transport</keyword>
<accession>A0A3A6PM23</accession>
<feature type="signal peptide" evidence="5">
    <location>
        <begin position="1"/>
        <end position="17"/>
    </location>
</feature>
<name>A0A3A6PM23_9BACL</name>